<dbReference type="Pfam" id="PF07238">
    <property type="entry name" value="PilZ"/>
    <property type="match status" value="1"/>
</dbReference>
<organism evidence="2 3">
    <name type="scientific">Desulfatitalea alkaliphila</name>
    <dbReference type="NCBI Taxonomy" id="2929485"/>
    <lineage>
        <taxon>Bacteria</taxon>
        <taxon>Pseudomonadati</taxon>
        <taxon>Thermodesulfobacteriota</taxon>
        <taxon>Desulfobacteria</taxon>
        <taxon>Desulfobacterales</taxon>
        <taxon>Desulfosarcinaceae</taxon>
        <taxon>Desulfatitalea</taxon>
    </lineage>
</organism>
<dbReference type="InterPro" id="IPR009875">
    <property type="entry name" value="PilZ_domain"/>
</dbReference>
<keyword evidence="3" id="KW-1185">Reference proteome</keyword>
<dbReference type="RefSeq" id="WP_246905564.1">
    <property type="nucleotide sequence ID" value="NZ_JALJRB010000007.1"/>
</dbReference>
<evidence type="ECO:0000313" key="3">
    <source>
        <dbReference type="Proteomes" id="UP001165427"/>
    </source>
</evidence>
<dbReference type="GO" id="GO:0035438">
    <property type="term" value="F:cyclic-di-GMP binding"/>
    <property type="evidence" value="ECO:0007669"/>
    <property type="project" value="InterPro"/>
</dbReference>
<sequence>MDPSTAANRRKEERTVFDNQVYVVIDTQPEIVGQMIEISATGMAFTFVDMGDAGQRLGGRERLCLDLFAAGQGYYLRRVSARVVSNITLCTDGGLPSLPIRRIGVAFDKPSLTQQIQINALSRSRKATSRPSPPS</sequence>
<dbReference type="EMBL" id="JALJRB010000007">
    <property type="protein sequence ID" value="MCJ8500628.1"/>
    <property type="molecule type" value="Genomic_DNA"/>
</dbReference>
<feature type="domain" description="PilZ" evidence="1">
    <location>
        <begin position="8"/>
        <end position="121"/>
    </location>
</feature>
<accession>A0AA41R3B3</accession>
<evidence type="ECO:0000259" key="1">
    <source>
        <dbReference type="Pfam" id="PF07238"/>
    </source>
</evidence>
<comment type="caution">
    <text evidence="2">The sequence shown here is derived from an EMBL/GenBank/DDBJ whole genome shotgun (WGS) entry which is preliminary data.</text>
</comment>
<evidence type="ECO:0000313" key="2">
    <source>
        <dbReference type="EMBL" id="MCJ8500628.1"/>
    </source>
</evidence>
<dbReference type="AlphaFoldDB" id="A0AA41R3B3"/>
<reference evidence="2" key="1">
    <citation type="submission" date="2022-04" db="EMBL/GenBank/DDBJ databases">
        <title>Desulfatitalea alkaliphila sp. nov., a novel anaerobic sulfate-reducing bacterium isolated from terrestrial mud volcano, Taman Peninsula, Russia.</title>
        <authorList>
            <person name="Khomyakova M.A."/>
            <person name="Merkel A.Y."/>
            <person name="Slobodkin A.I."/>
        </authorList>
    </citation>
    <scope>NUCLEOTIDE SEQUENCE</scope>
    <source>
        <strain evidence="2">M08but</strain>
    </source>
</reference>
<name>A0AA41R3B3_9BACT</name>
<dbReference type="Proteomes" id="UP001165427">
    <property type="component" value="Unassembled WGS sequence"/>
</dbReference>
<protein>
    <submittedName>
        <fullName evidence="2">PilZ domain-containing protein</fullName>
    </submittedName>
</protein>
<proteinExistence type="predicted"/>
<gene>
    <name evidence="2" type="ORF">MRX98_08600</name>
</gene>